<keyword evidence="2" id="KW-1185">Reference proteome</keyword>
<dbReference type="EMBL" id="KZ613951">
    <property type="protein sequence ID" value="PMD36382.1"/>
    <property type="molecule type" value="Genomic_DNA"/>
</dbReference>
<proteinExistence type="predicted"/>
<accession>A0A2J6RCZ2</accession>
<dbReference type="Proteomes" id="UP000235786">
    <property type="component" value="Unassembled WGS sequence"/>
</dbReference>
<gene>
    <name evidence="1" type="ORF">L207DRAFT_516050</name>
</gene>
<evidence type="ECO:0000313" key="2">
    <source>
        <dbReference type="Proteomes" id="UP000235786"/>
    </source>
</evidence>
<organism evidence="1 2">
    <name type="scientific">Hyaloscypha variabilis (strain UAMH 11265 / GT02V1 / F)</name>
    <name type="common">Meliniomyces variabilis</name>
    <dbReference type="NCBI Taxonomy" id="1149755"/>
    <lineage>
        <taxon>Eukaryota</taxon>
        <taxon>Fungi</taxon>
        <taxon>Dikarya</taxon>
        <taxon>Ascomycota</taxon>
        <taxon>Pezizomycotina</taxon>
        <taxon>Leotiomycetes</taxon>
        <taxon>Helotiales</taxon>
        <taxon>Hyaloscyphaceae</taxon>
        <taxon>Hyaloscypha</taxon>
        <taxon>Hyaloscypha variabilis</taxon>
    </lineage>
</organism>
<sequence>MCGSRRRNGFGGCSRRGLPRHSPVGMLIRHLTEKRDAKYALQQQPYGYGYEPEKQFYGYSDVRANQQSFGNVNAYGQAQRGVPVQWVDEKQEQRMANTQSLEEKEAADLAQAIRQSLGGGLSSEQLPSYGQVMKQ</sequence>
<protein>
    <submittedName>
        <fullName evidence="1">Uncharacterized protein</fullName>
    </submittedName>
</protein>
<name>A0A2J6RCZ2_HYAVF</name>
<reference evidence="1 2" key="1">
    <citation type="submission" date="2016-04" db="EMBL/GenBank/DDBJ databases">
        <title>A degradative enzymes factory behind the ericoid mycorrhizal symbiosis.</title>
        <authorList>
            <consortium name="DOE Joint Genome Institute"/>
            <person name="Martino E."/>
            <person name="Morin E."/>
            <person name="Grelet G."/>
            <person name="Kuo A."/>
            <person name="Kohler A."/>
            <person name="Daghino S."/>
            <person name="Barry K."/>
            <person name="Choi C."/>
            <person name="Cichocki N."/>
            <person name="Clum A."/>
            <person name="Copeland A."/>
            <person name="Hainaut M."/>
            <person name="Haridas S."/>
            <person name="Labutti K."/>
            <person name="Lindquist E."/>
            <person name="Lipzen A."/>
            <person name="Khouja H.-R."/>
            <person name="Murat C."/>
            <person name="Ohm R."/>
            <person name="Olson A."/>
            <person name="Spatafora J."/>
            <person name="Veneault-Fourrey C."/>
            <person name="Henrissat B."/>
            <person name="Grigoriev I."/>
            <person name="Martin F."/>
            <person name="Perotto S."/>
        </authorList>
    </citation>
    <scope>NUCLEOTIDE SEQUENCE [LARGE SCALE GENOMIC DNA]</scope>
    <source>
        <strain evidence="1 2">F</strain>
    </source>
</reference>
<evidence type="ECO:0000313" key="1">
    <source>
        <dbReference type="EMBL" id="PMD36382.1"/>
    </source>
</evidence>
<dbReference type="AlphaFoldDB" id="A0A2J6RCZ2"/>
<dbReference type="OrthoDB" id="3550082at2759"/>